<dbReference type="AlphaFoldDB" id="A0A6I6LAV2"/>
<feature type="signal peptide" evidence="1">
    <location>
        <begin position="1"/>
        <end position="32"/>
    </location>
</feature>
<dbReference type="Pfam" id="PF00144">
    <property type="entry name" value="Beta-lactamase"/>
    <property type="match status" value="1"/>
</dbReference>
<keyword evidence="1" id="KW-0732">Signal</keyword>
<dbReference type="Pfam" id="PF11954">
    <property type="entry name" value="DUF3471"/>
    <property type="match status" value="1"/>
</dbReference>
<dbReference type="InterPro" id="IPR050491">
    <property type="entry name" value="AmpC-like"/>
</dbReference>
<gene>
    <name evidence="4" type="ORF">EUU25_15600</name>
</gene>
<dbReference type="PANTHER" id="PTHR46825:SF15">
    <property type="entry name" value="BETA-LACTAMASE-RELATED DOMAIN-CONTAINING PROTEIN"/>
    <property type="match status" value="1"/>
</dbReference>
<name>A0A6I6LAV2_9SPHN</name>
<dbReference type="InterPro" id="IPR001466">
    <property type="entry name" value="Beta-lactam-related"/>
</dbReference>
<dbReference type="RefSeq" id="WP_158902586.1">
    <property type="nucleotide sequence ID" value="NZ_CP035733.1"/>
</dbReference>
<feature type="domain" description="Peptidase S12 Pab87-related C-terminal" evidence="3">
    <location>
        <begin position="419"/>
        <end position="505"/>
    </location>
</feature>
<evidence type="ECO:0000259" key="2">
    <source>
        <dbReference type="Pfam" id="PF00144"/>
    </source>
</evidence>
<protein>
    <submittedName>
        <fullName evidence="4">Serine hydrolase</fullName>
    </submittedName>
</protein>
<dbReference type="GO" id="GO:0016787">
    <property type="term" value="F:hydrolase activity"/>
    <property type="evidence" value="ECO:0007669"/>
    <property type="project" value="UniProtKB-KW"/>
</dbReference>
<dbReference type="InterPro" id="IPR021860">
    <property type="entry name" value="Peptidase_S12_Pab87-rel_C"/>
</dbReference>
<evidence type="ECO:0000313" key="4">
    <source>
        <dbReference type="EMBL" id="QGY81914.1"/>
    </source>
</evidence>
<keyword evidence="5" id="KW-1185">Reference proteome</keyword>
<feature type="chain" id="PRO_5026101777" evidence="1">
    <location>
        <begin position="33"/>
        <end position="524"/>
    </location>
</feature>
<dbReference type="EMBL" id="CP035733">
    <property type="protein sequence ID" value="QGY81914.1"/>
    <property type="molecule type" value="Genomic_DNA"/>
</dbReference>
<dbReference type="InterPro" id="IPR012338">
    <property type="entry name" value="Beta-lactam/transpept-like"/>
</dbReference>
<organism evidence="4 5">
    <name type="scientific">Sphingorhabdus lacus</name>
    <dbReference type="NCBI Taxonomy" id="392610"/>
    <lineage>
        <taxon>Bacteria</taxon>
        <taxon>Pseudomonadati</taxon>
        <taxon>Pseudomonadota</taxon>
        <taxon>Alphaproteobacteria</taxon>
        <taxon>Sphingomonadales</taxon>
        <taxon>Sphingomonadaceae</taxon>
        <taxon>Sphingorhabdus</taxon>
    </lineage>
</organism>
<evidence type="ECO:0000313" key="5">
    <source>
        <dbReference type="Proteomes" id="UP000428803"/>
    </source>
</evidence>
<keyword evidence="4" id="KW-0378">Hydrolase</keyword>
<dbReference type="Proteomes" id="UP000428803">
    <property type="component" value="Chromosome"/>
</dbReference>
<dbReference type="Gene3D" id="3.40.710.10">
    <property type="entry name" value="DD-peptidase/beta-lactamase superfamily"/>
    <property type="match status" value="1"/>
</dbReference>
<dbReference type="KEGG" id="slaa:EUU25_15600"/>
<dbReference type="SUPFAM" id="SSF56601">
    <property type="entry name" value="beta-lactamase/transpeptidase-like"/>
    <property type="match status" value="1"/>
</dbReference>
<dbReference type="PANTHER" id="PTHR46825">
    <property type="entry name" value="D-ALANYL-D-ALANINE-CARBOXYPEPTIDASE/ENDOPEPTIDASE AMPH"/>
    <property type="match status" value="1"/>
</dbReference>
<accession>A0A6I6LAV2</accession>
<reference evidence="5" key="1">
    <citation type="submission" date="2019-01" db="EMBL/GenBank/DDBJ databases">
        <title>Sphingorhabdus lacus sp.nov., isolated from an oligotrophic freshwater lake.</title>
        <authorList>
            <person name="Park M."/>
        </authorList>
    </citation>
    <scope>NUCLEOTIDE SEQUENCE [LARGE SCALE GENOMIC DNA]</scope>
    <source>
        <strain evidence="5">IMCC1753</strain>
    </source>
</reference>
<feature type="domain" description="Beta-lactamase-related" evidence="2">
    <location>
        <begin position="46"/>
        <end position="369"/>
    </location>
</feature>
<dbReference type="OrthoDB" id="5377981at2"/>
<evidence type="ECO:0000256" key="1">
    <source>
        <dbReference type="SAM" id="SignalP"/>
    </source>
</evidence>
<sequence length="524" mass="57250">MPLSFWTSGRIPLCGAVWLAMASFAIPAPALAEPARQDQQAEFDIYVEKAMAKWGVPGVAIGLLQDGKIVRVKGYGVKKFGEAERVDGDTLFAIASLTKAFTAAAIATLSDEERLSFDDPVIKYLPDLKLYDSKVTAEVTIRDLLAQRTCLQSKDLLTWDSPFSREETRRRLQYLPPACSFRDRFVYNNINYVLAGDASAAAAGSSWQALIKNRLLVPLDMNNSATSSAEAARARNLASPHIKTGGKLRLLPLYDEGISAPAGAIHSTAADMARWVELLLGGGAYLGKTIWSPTAHAAMLGEQMAVRPGPRDAGEPPTPIAAAYGFGWGVGEYRGRRFVEHTGQSDGMYAMVAMMPNDRLGIVVLTNSSMVGLPEALAYHWLDDQLGVPEFDWIGTLYARAKESNDAIDIDNVTRDVLRKAGTKPSLPATGYAGVYRQDLLGDVTVITAKNGEMSIRFLTKTGRLKHWQDDMFQIDWGGDPYYTMTSSFVTFQIGVDKQPISLKIGGDEETFVRSGSARIRPKH</sequence>
<dbReference type="Gene3D" id="2.40.128.600">
    <property type="match status" value="1"/>
</dbReference>
<evidence type="ECO:0000259" key="3">
    <source>
        <dbReference type="Pfam" id="PF11954"/>
    </source>
</evidence>
<proteinExistence type="predicted"/>